<proteinExistence type="predicted"/>
<keyword evidence="3" id="KW-1185">Reference proteome</keyword>
<evidence type="ECO:0000313" key="2">
    <source>
        <dbReference type="EMBL" id="KAF2025618.1"/>
    </source>
</evidence>
<dbReference type="AlphaFoldDB" id="A0A9P4GZA5"/>
<dbReference type="InterPro" id="IPR010730">
    <property type="entry name" value="HET"/>
</dbReference>
<comment type="caution">
    <text evidence="2">The sequence shown here is derived from an EMBL/GenBank/DDBJ whole genome shotgun (WGS) entry which is preliminary data.</text>
</comment>
<dbReference type="PANTHER" id="PTHR24148:SF73">
    <property type="entry name" value="HET DOMAIN PROTEIN (AFU_ORTHOLOGUE AFUA_8G01020)"/>
    <property type="match status" value="1"/>
</dbReference>
<evidence type="ECO:0000259" key="1">
    <source>
        <dbReference type="Pfam" id="PF06985"/>
    </source>
</evidence>
<gene>
    <name evidence="2" type="ORF">EK21DRAFT_42278</name>
</gene>
<evidence type="ECO:0000313" key="3">
    <source>
        <dbReference type="Proteomes" id="UP000799777"/>
    </source>
</evidence>
<dbReference type="InterPro" id="IPR052895">
    <property type="entry name" value="HetReg/Transcr_Mod"/>
</dbReference>
<dbReference type="Proteomes" id="UP000799777">
    <property type="component" value="Unassembled WGS sequence"/>
</dbReference>
<organism evidence="2 3">
    <name type="scientific">Setomelanomma holmii</name>
    <dbReference type="NCBI Taxonomy" id="210430"/>
    <lineage>
        <taxon>Eukaryota</taxon>
        <taxon>Fungi</taxon>
        <taxon>Dikarya</taxon>
        <taxon>Ascomycota</taxon>
        <taxon>Pezizomycotina</taxon>
        <taxon>Dothideomycetes</taxon>
        <taxon>Pleosporomycetidae</taxon>
        <taxon>Pleosporales</taxon>
        <taxon>Pleosporineae</taxon>
        <taxon>Phaeosphaeriaceae</taxon>
        <taxon>Setomelanomma</taxon>
    </lineage>
</organism>
<reference evidence="2" key="1">
    <citation type="journal article" date="2020" name="Stud. Mycol.">
        <title>101 Dothideomycetes genomes: a test case for predicting lifestyles and emergence of pathogens.</title>
        <authorList>
            <person name="Haridas S."/>
            <person name="Albert R."/>
            <person name="Binder M."/>
            <person name="Bloem J."/>
            <person name="Labutti K."/>
            <person name="Salamov A."/>
            <person name="Andreopoulos B."/>
            <person name="Baker S."/>
            <person name="Barry K."/>
            <person name="Bills G."/>
            <person name="Bluhm B."/>
            <person name="Cannon C."/>
            <person name="Castanera R."/>
            <person name="Culley D."/>
            <person name="Daum C."/>
            <person name="Ezra D."/>
            <person name="Gonzalez J."/>
            <person name="Henrissat B."/>
            <person name="Kuo A."/>
            <person name="Liang C."/>
            <person name="Lipzen A."/>
            <person name="Lutzoni F."/>
            <person name="Magnuson J."/>
            <person name="Mondo S."/>
            <person name="Nolan M."/>
            <person name="Ohm R."/>
            <person name="Pangilinan J."/>
            <person name="Park H.-J."/>
            <person name="Ramirez L."/>
            <person name="Alfaro M."/>
            <person name="Sun H."/>
            <person name="Tritt A."/>
            <person name="Yoshinaga Y."/>
            <person name="Zwiers L.-H."/>
            <person name="Turgeon B."/>
            <person name="Goodwin S."/>
            <person name="Spatafora J."/>
            <person name="Crous P."/>
            <person name="Grigoriev I."/>
        </authorList>
    </citation>
    <scope>NUCLEOTIDE SEQUENCE</scope>
    <source>
        <strain evidence="2">CBS 110217</strain>
    </source>
</reference>
<sequence>DDLECDIIHHNIADKPIYEALSYTWATQQGDVSLSQSIACGDTGEKIPIPKNCDAALRYLRLKGSQRVLWVDAICINQHDVPEWSHQVNFMGTIYSSASQVLMFLGHQSHDDDEVLCYLDGAPLSRQKRDSKPEKLAVQRFIKRRYFDRVWTLQEIALAKLVTL</sequence>
<dbReference type="PANTHER" id="PTHR24148">
    <property type="entry name" value="ANKYRIN REPEAT DOMAIN-CONTAINING PROTEIN 39 HOMOLOG-RELATED"/>
    <property type="match status" value="1"/>
</dbReference>
<feature type="non-terminal residue" evidence="2">
    <location>
        <position position="164"/>
    </location>
</feature>
<accession>A0A9P4GZA5</accession>
<protein>
    <submittedName>
        <fullName evidence="2">Heterokaryon incompatibility</fullName>
    </submittedName>
</protein>
<dbReference type="EMBL" id="ML978261">
    <property type="protein sequence ID" value="KAF2025618.1"/>
    <property type="molecule type" value="Genomic_DNA"/>
</dbReference>
<dbReference type="OrthoDB" id="3789469at2759"/>
<name>A0A9P4GZA5_9PLEO</name>
<dbReference type="Pfam" id="PF06985">
    <property type="entry name" value="HET"/>
    <property type="match status" value="1"/>
</dbReference>
<feature type="non-terminal residue" evidence="2">
    <location>
        <position position="1"/>
    </location>
</feature>
<feature type="domain" description="Heterokaryon incompatibility" evidence="1">
    <location>
        <begin position="18"/>
        <end position="155"/>
    </location>
</feature>